<dbReference type="PANTHER" id="PTHR48081">
    <property type="entry name" value="AB HYDROLASE SUPERFAMILY PROTEIN C4A8.06C"/>
    <property type="match status" value="1"/>
</dbReference>
<feature type="domain" description="Alpha/beta hydrolase fold-3" evidence="2">
    <location>
        <begin position="84"/>
        <end position="293"/>
    </location>
</feature>
<dbReference type="Gene3D" id="3.40.50.1820">
    <property type="entry name" value="alpha/beta hydrolase"/>
    <property type="match status" value="1"/>
</dbReference>
<proteinExistence type="predicted"/>
<keyword evidence="1 3" id="KW-0378">Hydrolase</keyword>
<dbReference type="PANTHER" id="PTHR48081:SF8">
    <property type="entry name" value="ALPHA_BETA HYDROLASE FOLD-3 DOMAIN-CONTAINING PROTEIN-RELATED"/>
    <property type="match status" value="1"/>
</dbReference>
<gene>
    <name evidence="3" type="ORF">B0J12DRAFT_761945</name>
</gene>
<protein>
    <submittedName>
        <fullName evidence="3">Alpha/Beta hydrolase protein</fullName>
    </submittedName>
</protein>
<name>A0ABQ8G2U7_9PEZI</name>
<evidence type="ECO:0000259" key="2">
    <source>
        <dbReference type="Pfam" id="PF07859"/>
    </source>
</evidence>
<reference evidence="3 4" key="1">
    <citation type="journal article" date="2021" name="Nat. Commun.">
        <title>Genetic determinants of endophytism in the Arabidopsis root mycobiome.</title>
        <authorList>
            <person name="Mesny F."/>
            <person name="Miyauchi S."/>
            <person name="Thiergart T."/>
            <person name="Pickel B."/>
            <person name="Atanasova L."/>
            <person name="Karlsson M."/>
            <person name="Huettel B."/>
            <person name="Barry K.W."/>
            <person name="Haridas S."/>
            <person name="Chen C."/>
            <person name="Bauer D."/>
            <person name="Andreopoulos W."/>
            <person name="Pangilinan J."/>
            <person name="LaButti K."/>
            <person name="Riley R."/>
            <person name="Lipzen A."/>
            <person name="Clum A."/>
            <person name="Drula E."/>
            <person name="Henrissat B."/>
            <person name="Kohler A."/>
            <person name="Grigoriev I.V."/>
            <person name="Martin F.M."/>
            <person name="Hacquard S."/>
        </authorList>
    </citation>
    <scope>NUCLEOTIDE SEQUENCE [LARGE SCALE GENOMIC DNA]</scope>
    <source>
        <strain evidence="3 4">MPI-SDFR-AT-0080</strain>
    </source>
</reference>
<sequence length="319" mass="34582">MSTPIIREAGLANISPEWKAFEKQFPIPPLLGTPEQLRQIKFPKDTSLPIGFFIKDVKVSGYQGATNQVRIYTPDESSGALPVMIYVHGGGWTVGDLDTEDKVCRTICRSAGVIVVSVDYRKAPENPFPIGLEDVWEGVLWTFNNISSLGGAKDKVIIGGLSAGGNISAVLAQRARDTKKVSLRGQILRVPLVVHTNALPSDLDFSSYMDNANAPVLPASAVLQCLNYYGPPPEDIRISPLLAKDLSGLPPTYIQIAGADPLRDDGFAYAEKLQKAGVPVKASVYPGLPHAFMNMPLQSAEKSDEDLVNAIKWLIQNDK</sequence>
<evidence type="ECO:0000313" key="3">
    <source>
        <dbReference type="EMBL" id="KAH7042234.1"/>
    </source>
</evidence>
<dbReference type="InterPro" id="IPR029058">
    <property type="entry name" value="AB_hydrolase_fold"/>
</dbReference>
<evidence type="ECO:0000256" key="1">
    <source>
        <dbReference type="ARBA" id="ARBA00022801"/>
    </source>
</evidence>
<accession>A0ABQ8G2U7</accession>
<organism evidence="3 4">
    <name type="scientific">Macrophomina phaseolina</name>
    <dbReference type="NCBI Taxonomy" id="35725"/>
    <lineage>
        <taxon>Eukaryota</taxon>
        <taxon>Fungi</taxon>
        <taxon>Dikarya</taxon>
        <taxon>Ascomycota</taxon>
        <taxon>Pezizomycotina</taxon>
        <taxon>Dothideomycetes</taxon>
        <taxon>Dothideomycetes incertae sedis</taxon>
        <taxon>Botryosphaeriales</taxon>
        <taxon>Botryosphaeriaceae</taxon>
        <taxon>Macrophomina</taxon>
    </lineage>
</organism>
<dbReference type="InterPro" id="IPR013094">
    <property type="entry name" value="AB_hydrolase_3"/>
</dbReference>
<evidence type="ECO:0000313" key="4">
    <source>
        <dbReference type="Proteomes" id="UP000774617"/>
    </source>
</evidence>
<comment type="caution">
    <text evidence="3">The sequence shown here is derived from an EMBL/GenBank/DDBJ whole genome shotgun (WGS) entry which is preliminary data.</text>
</comment>
<keyword evidence="4" id="KW-1185">Reference proteome</keyword>
<dbReference type="SUPFAM" id="SSF53474">
    <property type="entry name" value="alpha/beta-Hydrolases"/>
    <property type="match status" value="1"/>
</dbReference>
<dbReference type="Pfam" id="PF07859">
    <property type="entry name" value="Abhydrolase_3"/>
    <property type="match status" value="1"/>
</dbReference>
<dbReference type="GO" id="GO:0016787">
    <property type="term" value="F:hydrolase activity"/>
    <property type="evidence" value="ECO:0007669"/>
    <property type="project" value="UniProtKB-KW"/>
</dbReference>
<dbReference type="EMBL" id="JAGTJR010000026">
    <property type="protein sequence ID" value="KAH7042234.1"/>
    <property type="molecule type" value="Genomic_DNA"/>
</dbReference>
<dbReference type="InterPro" id="IPR050300">
    <property type="entry name" value="GDXG_lipolytic_enzyme"/>
</dbReference>
<dbReference type="Proteomes" id="UP000774617">
    <property type="component" value="Unassembled WGS sequence"/>
</dbReference>